<evidence type="ECO:0000313" key="4">
    <source>
        <dbReference type="Xenbase" id="XB-GENE-29098491"/>
    </source>
</evidence>
<protein>
    <submittedName>
        <fullName evidence="3">Uncharacterized protein LOC116412321</fullName>
    </submittedName>
</protein>
<gene>
    <name evidence="3 4" type="primary">LOC116412321</name>
</gene>
<feature type="compositionally biased region" description="Basic and acidic residues" evidence="1">
    <location>
        <begin position="141"/>
        <end position="153"/>
    </location>
</feature>
<dbReference type="AlphaFoldDB" id="A0A8J1K0Q2"/>
<dbReference type="Xenbase" id="XB-GENE-29098491">
    <property type="gene designation" value="LOC116412321"/>
</dbReference>
<dbReference type="KEGG" id="xtr:116412321"/>
<dbReference type="AGR" id="Xenbase:XB-GENE-29098491"/>
<evidence type="ECO:0000256" key="1">
    <source>
        <dbReference type="SAM" id="MobiDB-lite"/>
    </source>
</evidence>
<feature type="region of interest" description="Disordered" evidence="1">
    <location>
        <begin position="134"/>
        <end position="175"/>
    </location>
</feature>
<evidence type="ECO:0000313" key="2">
    <source>
        <dbReference type="Proteomes" id="UP000008143"/>
    </source>
</evidence>
<organism evidence="2 3">
    <name type="scientific">Xenopus tropicalis</name>
    <name type="common">Western clawed frog</name>
    <name type="synonym">Silurana tropicalis</name>
    <dbReference type="NCBI Taxonomy" id="8364"/>
    <lineage>
        <taxon>Eukaryota</taxon>
        <taxon>Metazoa</taxon>
        <taxon>Chordata</taxon>
        <taxon>Craniata</taxon>
        <taxon>Vertebrata</taxon>
        <taxon>Euteleostomi</taxon>
        <taxon>Amphibia</taxon>
        <taxon>Batrachia</taxon>
        <taxon>Anura</taxon>
        <taxon>Pipoidea</taxon>
        <taxon>Pipidae</taxon>
        <taxon>Xenopodinae</taxon>
        <taxon>Xenopus</taxon>
        <taxon>Silurana</taxon>
    </lineage>
</organism>
<dbReference type="GeneID" id="116412321"/>
<proteinExistence type="predicted"/>
<keyword evidence="2" id="KW-1185">Reference proteome</keyword>
<reference evidence="3" key="1">
    <citation type="submission" date="2025-08" db="UniProtKB">
        <authorList>
            <consortium name="RefSeq"/>
        </authorList>
    </citation>
    <scope>IDENTIFICATION</scope>
    <source>
        <strain evidence="3">Nigerian</strain>
        <tissue evidence="3">Liver and blood</tissue>
    </source>
</reference>
<dbReference type="RefSeq" id="XP_031762286.1">
    <property type="nucleotide sequence ID" value="XM_031906426.1"/>
</dbReference>
<evidence type="ECO:0000313" key="3">
    <source>
        <dbReference type="RefSeq" id="XP_031762286.1"/>
    </source>
</evidence>
<dbReference type="Proteomes" id="UP000008143">
    <property type="component" value="Chromosome 7"/>
</dbReference>
<accession>A0A8J1K0Q2</accession>
<sequence length="208" mass="25320">MPALRMLLRALEDFRAEYTNFEQILSYYELFYRRHFGKMEDLEHFLRSYAACHKNIYKDNIANYLTMIKYRKQLKVLERAYYRLYKILSRSPNVHERRSIRRQYFKYKRLHRTVRRNLRVIRKKIMEKEKELEEVAGTSKLQEEPLAPEKNKGQEPSASREEEEVPPEENLTLGRRVKKAVTNRLQRIWISTRRFMRQACCLHPPPAP</sequence>
<name>A0A8J1K0Q2_XENTR</name>